<dbReference type="Gene3D" id="3.40.50.1820">
    <property type="entry name" value="alpha/beta hydrolase"/>
    <property type="match status" value="1"/>
</dbReference>
<keyword evidence="3" id="KW-1185">Reference proteome</keyword>
<reference evidence="3" key="1">
    <citation type="submission" date="2017-10" db="EMBL/GenBank/DDBJ databases">
        <title>Completed PacBio SMRT sequence of Methylosinus trichosporium OB3b reveals presence of a third large plasmid.</title>
        <authorList>
            <person name="Charles T.C."/>
            <person name="Lynch M.D.J."/>
            <person name="Heil J.R."/>
            <person name="Cheng J."/>
        </authorList>
    </citation>
    <scope>NUCLEOTIDE SEQUENCE [LARGE SCALE GENOMIC DNA]</scope>
    <source>
        <strain evidence="3">OB3b</strain>
    </source>
</reference>
<dbReference type="GO" id="GO:0046503">
    <property type="term" value="P:glycerolipid catabolic process"/>
    <property type="evidence" value="ECO:0007669"/>
    <property type="project" value="TreeGrafter"/>
</dbReference>
<keyword evidence="2" id="KW-0378">Hydrolase</keyword>
<dbReference type="GO" id="GO:0004806">
    <property type="term" value="F:triacylglycerol lipase activity"/>
    <property type="evidence" value="ECO:0007669"/>
    <property type="project" value="TreeGrafter"/>
</dbReference>
<dbReference type="RefSeq" id="WP_024749730.1">
    <property type="nucleotide sequence ID" value="NZ_ADVE02000001.1"/>
</dbReference>
<dbReference type="InterPro" id="IPR000073">
    <property type="entry name" value="AB_hydrolase_1"/>
</dbReference>
<dbReference type="STRING" id="595536.GCA_000178815_02687"/>
<accession>A0A2D2D0S3</accession>
<proteinExistence type="predicted"/>
<evidence type="ECO:0000313" key="2">
    <source>
        <dbReference type="EMBL" id="ATQ68593.1"/>
    </source>
</evidence>
<dbReference type="InterPro" id="IPR029058">
    <property type="entry name" value="AB_hydrolase_fold"/>
</dbReference>
<evidence type="ECO:0000313" key="3">
    <source>
        <dbReference type="Proteomes" id="UP000230709"/>
    </source>
</evidence>
<gene>
    <name evidence="2" type="ORF">CQW49_12400</name>
</gene>
<dbReference type="SUPFAM" id="SSF53474">
    <property type="entry name" value="alpha/beta-Hydrolases"/>
    <property type="match status" value="1"/>
</dbReference>
<dbReference type="PANTHER" id="PTHR43433">
    <property type="entry name" value="HYDROLASE, ALPHA/BETA FOLD FAMILY PROTEIN"/>
    <property type="match status" value="1"/>
</dbReference>
<sequence>MEQFESNGVQLAYVDFPPLAEDRGEPIVLVHGFASTHAVNWLFPQWVKTLTEDGRRVLVLDNRGHGKSEKIYDPAAYDVALMAADVARFLDHLGVERADVMGYSMGGRIATRLAIDHPARVRSLILGGIGANLVTSALPRGLSEAMEAERIEDIDDPLLKMFRGFAEASRSDLAALAACARGANQIIDRAALAHITAPVLICVGTRDEVAGDPHPLQPLFRDAHIVDIPGRDHNRAVGDRVYKQAVLDFLAHRE</sequence>
<dbReference type="KEGG" id="mtw:CQW49_12400"/>
<dbReference type="Proteomes" id="UP000230709">
    <property type="component" value="Chromosome"/>
</dbReference>
<dbReference type="EMBL" id="CP023737">
    <property type="protein sequence ID" value="ATQ68593.1"/>
    <property type="molecule type" value="Genomic_DNA"/>
</dbReference>
<dbReference type="Pfam" id="PF00561">
    <property type="entry name" value="Abhydrolase_1"/>
    <property type="match status" value="1"/>
</dbReference>
<feature type="domain" description="AB hydrolase-1" evidence="1">
    <location>
        <begin position="26"/>
        <end position="136"/>
    </location>
</feature>
<name>A0A2D2D0S3_METT3</name>
<organism evidence="2 3">
    <name type="scientific">Methylosinus trichosporium (strain ATCC 35070 / NCIMB 11131 / UNIQEM 75 / OB3b)</name>
    <dbReference type="NCBI Taxonomy" id="595536"/>
    <lineage>
        <taxon>Bacteria</taxon>
        <taxon>Pseudomonadati</taxon>
        <taxon>Pseudomonadota</taxon>
        <taxon>Alphaproteobacteria</taxon>
        <taxon>Hyphomicrobiales</taxon>
        <taxon>Methylocystaceae</taxon>
        <taxon>Methylosinus</taxon>
    </lineage>
</organism>
<dbReference type="PRINTS" id="PR00111">
    <property type="entry name" value="ABHYDROLASE"/>
</dbReference>
<protein>
    <submittedName>
        <fullName evidence="2">Alpha/beta hydrolase</fullName>
    </submittedName>
</protein>
<evidence type="ECO:0000259" key="1">
    <source>
        <dbReference type="Pfam" id="PF00561"/>
    </source>
</evidence>
<dbReference type="InterPro" id="IPR050471">
    <property type="entry name" value="AB_hydrolase"/>
</dbReference>
<dbReference type="PANTHER" id="PTHR43433:SF5">
    <property type="entry name" value="AB HYDROLASE-1 DOMAIN-CONTAINING PROTEIN"/>
    <property type="match status" value="1"/>
</dbReference>
<dbReference type="AlphaFoldDB" id="A0A2D2D0S3"/>